<evidence type="ECO:0000256" key="3">
    <source>
        <dbReference type="ARBA" id="ARBA00022806"/>
    </source>
</evidence>
<keyword evidence="3 6" id="KW-0347">Helicase</keyword>
<evidence type="ECO:0000256" key="2">
    <source>
        <dbReference type="ARBA" id="ARBA00022801"/>
    </source>
</evidence>
<keyword evidence="4" id="KW-0067">ATP-binding</keyword>
<protein>
    <submittedName>
        <fullName evidence="6">Putative helicase sen1</fullName>
    </submittedName>
</protein>
<feature type="domain" description="DNA2/NAM7 helicase-like C-terminal" evidence="5">
    <location>
        <begin position="1"/>
        <end position="167"/>
    </location>
</feature>
<organism evidence="6 7">
    <name type="scientific">Diplodia seriata</name>
    <dbReference type="NCBI Taxonomy" id="420778"/>
    <lineage>
        <taxon>Eukaryota</taxon>
        <taxon>Fungi</taxon>
        <taxon>Dikarya</taxon>
        <taxon>Ascomycota</taxon>
        <taxon>Pezizomycotina</taxon>
        <taxon>Dothideomycetes</taxon>
        <taxon>Dothideomycetes incertae sedis</taxon>
        <taxon>Botryosphaeriales</taxon>
        <taxon>Botryosphaeriaceae</taxon>
        <taxon>Diplodia</taxon>
    </lineage>
</organism>
<gene>
    <name evidence="6" type="ORF">UCDDS831_g02573</name>
</gene>
<sequence length="252" mass="28258">MHSSIFHFPNRYFYENKLKTAKSADHPIDKSLAAALGQVISQAATVQSVHSRANLENLEWVMNAISVMQPVLKDEMRTKVAILTPYKRQREEYEDRMLKFRKSSGLPATNTPQVATVDSFQGHEADYVLLDLVNVKADKVADIGFLKDDRRINVAVTRGKKMLWIIGGAFAGRLAELKSKIKEDENPFEPSTKAKLCAAMDYVINLRDSDFETVVDSTPLVQPIPQDLLLPDEMLVEETGDQDKEGDAPHVS</sequence>
<dbReference type="InterPro" id="IPR050534">
    <property type="entry name" value="Coronavir_polyprotein_1ab"/>
</dbReference>
<evidence type="ECO:0000313" key="7">
    <source>
        <dbReference type="Proteomes" id="UP000034182"/>
    </source>
</evidence>
<comment type="caution">
    <text evidence="6">The sequence shown here is derived from an EMBL/GenBank/DDBJ whole genome shotgun (WGS) entry which is preliminary data.</text>
</comment>
<dbReference type="AlphaFoldDB" id="A0A0G2EQ21"/>
<proteinExistence type="predicted"/>
<evidence type="ECO:0000259" key="5">
    <source>
        <dbReference type="Pfam" id="PF13087"/>
    </source>
</evidence>
<dbReference type="PANTHER" id="PTHR43788:SF16">
    <property type="entry name" value="HELICASE WITH ZINC FINGER 2"/>
    <property type="match status" value="1"/>
</dbReference>
<dbReference type="Proteomes" id="UP000034182">
    <property type="component" value="Unassembled WGS sequence"/>
</dbReference>
<keyword evidence="1" id="KW-0547">Nucleotide-binding</keyword>
<dbReference type="InterPro" id="IPR047187">
    <property type="entry name" value="SF1_C_Upf1"/>
</dbReference>
<dbReference type="SUPFAM" id="SSF52540">
    <property type="entry name" value="P-loop containing nucleoside triphosphate hydrolases"/>
    <property type="match status" value="1"/>
</dbReference>
<dbReference type="GO" id="GO:0043139">
    <property type="term" value="F:5'-3' DNA helicase activity"/>
    <property type="evidence" value="ECO:0007669"/>
    <property type="project" value="TreeGrafter"/>
</dbReference>
<name>A0A0G2EQ21_9PEZI</name>
<dbReference type="GO" id="GO:0005524">
    <property type="term" value="F:ATP binding"/>
    <property type="evidence" value="ECO:0007669"/>
    <property type="project" value="UniProtKB-KW"/>
</dbReference>
<dbReference type="Pfam" id="PF13087">
    <property type="entry name" value="AAA_12"/>
    <property type="match status" value="1"/>
</dbReference>
<evidence type="ECO:0000256" key="1">
    <source>
        <dbReference type="ARBA" id="ARBA00022741"/>
    </source>
</evidence>
<dbReference type="InterPro" id="IPR027417">
    <property type="entry name" value="P-loop_NTPase"/>
</dbReference>
<dbReference type="PANTHER" id="PTHR43788">
    <property type="entry name" value="DNA2/NAM7 HELICASE FAMILY MEMBER"/>
    <property type="match status" value="1"/>
</dbReference>
<evidence type="ECO:0000256" key="4">
    <source>
        <dbReference type="ARBA" id="ARBA00022840"/>
    </source>
</evidence>
<accession>A0A0G2EQ21</accession>
<evidence type="ECO:0000313" key="6">
    <source>
        <dbReference type="EMBL" id="KKY24241.1"/>
    </source>
</evidence>
<reference evidence="6 7" key="1">
    <citation type="submission" date="2015-03" db="EMBL/GenBank/DDBJ databases">
        <authorList>
            <person name="Morales-Cruz A."/>
            <person name="Amrine K.C."/>
            <person name="Cantu D."/>
        </authorList>
    </citation>
    <scope>NUCLEOTIDE SEQUENCE [LARGE SCALE GENOMIC DNA]</scope>
    <source>
        <strain evidence="6">DS831</strain>
    </source>
</reference>
<dbReference type="GO" id="GO:0016787">
    <property type="term" value="F:hydrolase activity"/>
    <property type="evidence" value="ECO:0007669"/>
    <property type="project" value="UniProtKB-KW"/>
</dbReference>
<keyword evidence="2" id="KW-0378">Hydrolase</keyword>
<dbReference type="Gene3D" id="3.40.50.300">
    <property type="entry name" value="P-loop containing nucleotide triphosphate hydrolases"/>
    <property type="match status" value="1"/>
</dbReference>
<dbReference type="EMBL" id="LAQI01000061">
    <property type="protein sequence ID" value="KKY24241.1"/>
    <property type="molecule type" value="Genomic_DNA"/>
</dbReference>
<dbReference type="CDD" id="cd18808">
    <property type="entry name" value="SF1_C_Upf1"/>
    <property type="match status" value="1"/>
</dbReference>
<dbReference type="InterPro" id="IPR041679">
    <property type="entry name" value="DNA2/NAM7-like_C"/>
</dbReference>
<reference evidence="6 7" key="2">
    <citation type="submission" date="2015-05" db="EMBL/GenBank/DDBJ databases">
        <title>Distinctive expansion of gene families associated with plant cell wall degradation and secondary metabolism in the genomes of grapevine trunk pathogens.</title>
        <authorList>
            <person name="Lawrence D.P."/>
            <person name="Travadon R."/>
            <person name="Rolshausen P.E."/>
            <person name="Baumgartner K."/>
        </authorList>
    </citation>
    <scope>NUCLEOTIDE SEQUENCE [LARGE SCALE GENOMIC DNA]</scope>
    <source>
        <strain evidence="6">DS831</strain>
    </source>
</reference>